<feature type="binding site" evidence="12">
    <location>
        <position position="377"/>
    </location>
    <ligand>
        <name>Zn(2+)</name>
        <dbReference type="ChEBI" id="CHEBI:29105"/>
        <label>2</label>
    </ligand>
</feature>
<comment type="function">
    <text evidence="12">Initiates the restart of stalled replication forks, which reloads the replicative helicase on sites other than the origin of replication. Recognizes and binds to abandoned replication forks and remodels them to uncover a helicase loading site. Promotes assembly of the primosome at these replication forks.</text>
</comment>
<dbReference type="NCBIfam" id="TIGR00595">
    <property type="entry name" value="priA"/>
    <property type="match status" value="1"/>
</dbReference>
<evidence type="ECO:0000313" key="15">
    <source>
        <dbReference type="EMBL" id="POR01834.1"/>
    </source>
</evidence>
<dbReference type="Proteomes" id="UP000237350">
    <property type="component" value="Unassembled WGS sequence"/>
</dbReference>
<organism evidence="15 16">
    <name type="scientific">Alkalispirochaeta sphaeroplastigenens</name>
    <dbReference type="NCBI Taxonomy" id="1187066"/>
    <lineage>
        <taxon>Bacteria</taxon>
        <taxon>Pseudomonadati</taxon>
        <taxon>Spirochaetota</taxon>
        <taxon>Spirochaetia</taxon>
        <taxon>Spirochaetales</taxon>
        <taxon>Spirochaetaceae</taxon>
        <taxon>Alkalispirochaeta</taxon>
    </lineage>
</organism>
<evidence type="ECO:0000256" key="7">
    <source>
        <dbReference type="ARBA" id="ARBA00022833"/>
    </source>
</evidence>
<dbReference type="InterPro" id="IPR005259">
    <property type="entry name" value="PriA"/>
</dbReference>
<keyword evidence="10 12" id="KW-0413">Isomerase</keyword>
<keyword evidence="3 12" id="KW-0479">Metal-binding</keyword>
<dbReference type="InterPro" id="IPR041236">
    <property type="entry name" value="PriA_C"/>
</dbReference>
<feature type="domain" description="Helicase C-terminal" evidence="14">
    <location>
        <begin position="403"/>
        <end position="569"/>
    </location>
</feature>
<evidence type="ECO:0000256" key="8">
    <source>
        <dbReference type="ARBA" id="ARBA00022840"/>
    </source>
</evidence>
<feature type="binding site" evidence="12">
    <location>
        <position position="380"/>
    </location>
    <ligand>
        <name>Zn(2+)</name>
        <dbReference type="ChEBI" id="CHEBI:29105"/>
        <label>2</label>
    </ligand>
</feature>
<evidence type="ECO:0000256" key="4">
    <source>
        <dbReference type="ARBA" id="ARBA00022741"/>
    </source>
</evidence>
<comment type="catalytic activity">
    <reaction evidence="11 12">
        <text>ATP + H2O = ADP + phosphate + H(+)</text>
        <dbReference type="Rhea" id="RHEA:13065"/>
        <dbReference type="ChEBI" id="CHEBI:15377"/>
        <dbReference type="ChEBI" id="CHEBI:15378"/>
        <dbReference type="ChEBI" id="CHEBI:30616"/>
        <dbReference type="ChEBI" id="CHEBI:43474"/>
        <dbReference type="ChEBI" id="CHEBI:456216"/>
        <dbReference type="EC" id="5.6.2.4"/>
    </reaction>
</comment>
<keyword evidence="7 12" id="KW-0862">Zinc</keyword>
<dbReference type="Pfam" id="PF17764">
    <property type="entry name" value="PriA_3primeBD"/>
    <property type="match status" value="1"/>
</dbReference>
<dbReference type="InterPro" id="IPR011545">
    <property type="entry name" value="DEAD/DEAH_box_helicase_dom"/>
</dbReference>
<feature type="binding site" evidence="12">
    <location>
        <position position="398"/>
    </location>
    <ligand>
        <name>Zn(2+)</name>
        <dbReference type="ChEBI" id="CHEBI:29105"/>
        <label>2</label>
    </ligand>
</feature>
<dbReference type="Pfam" id="PF00270">
    <property type="entry name" value="DEAD"/>
    <property type="match status" value="1"/>
</dbReference>
<comment type="similarity">
    <text evidence="12">Belongs to the helicase family. PriA subfamily.</text>
</comment>
<keyword evidence="16" id="KW-1185">Reference proteome</keyword>
<dbReference type="EMBL" id="LPWH01000064">
    <property type="protein sequence ID" value="POR01834.1"/>
    <property type="molecule type" value="Genomic_DNA"/>
</dbReference>
<evidence type="ECO:0000256" key="10">
    <source>
        <dbReference type="ARBA" id="ARBA00023235"/>
    </source>
</evidence>
<dbReference type="SMART" id="SM00487">
    <property type="entry name" value="DEXDc"/>
    <property type="match status" value="1"/>
</dbReference>
<dbReference type="GO" id="GO:0008270">
    <property type="term" value="F:zinc ion binding"/>
    <property type="evidence" value="ECO:0007669"/>
    <property type="project" value="UniProtKB-UniRule"/>
</dbReference>
<feature type="domain" description="Helicase ATP-binding" evidence="13">
    <location>
        <begin position="156"/>
        <end position="311"/>
    </location>
</feature>
<dbReference type="InterPro" id="IPR027417">
    <property type="entry name" value="P-loop_NTPase"/>
</dbReference>
<evidence type="ECO:0000256" key="9">
    <source>
        <dbReference type="ARBA" id="ARBA00023125"/>
    </source>
</evidence>
<dbReference type="GO" id="GO:0006302">
    <property type="term" value="P:double-strand break repair"/>
    <property type="evidence" value="ECO:0007669"/>
    <property type="project" value="InterPro"/>
</dbReference>
<evidence type="ECO:0000256" key="3">
    <source>
        <dbReference type="ARBA" id="ARBA00022723"/>
    </source>
</evidence>
<evidence type="ECO:0000256" key="6">
    <source>
        <dbReference type="ARBA" id="ARBA00022806"/>
    </source>
</evidence>
<dbReference type="GO" id="GO:0006269">
    <property type="term" value="P:DNA replication, synthesis of primer"/>
    <property type="evidence" value="ECO:0007669"/>
    <property type="project" value="UniProtKB-KW"/>
</dbReference>
<feature type="binding site" evidence="12">
    <location>
        <position position="408"/>
    </location>
    <ligand>
        <name>Zn(2+)</name>
        <dbReference type="ChEBI" id="CHEBI:29105"/>
        <label>1</label>
    </ligand>
</feature>
<accession>A0A2S4JQL6</accession>
<dbReference type="AlphaFoldDB" id="A0A2S4JQL6"/>
<dbReference type="InterPro" id="IPR001650">
    <property type="entry name" value="Helicase_C-like"/>
</dbReference>
<dbReference type="GO" id="GO:1990077">
    <property type="term" value="C:primosome complex"/>
    <property type="evidence" value="ECO:0007669"/>
    <property type="project" value="UniProtKB-UniRule"/>
</dbReference>
<evidence type="ECO:0000259" key="13">
    <source>
        <dbReference type="PROSITE" id="PS51192"/>
    </source>
</evidence>
<comment type="caution">
    <text evidence="15">The sequence shown here is derived from an EMBL/GenBank/DDBJ whole genome shotgun (WGS) entry which is preliminary data.</text>
</comment>
<dbReference type="HAMAP" id="MF_00983">
    <property type="entry name" value="PriA"/>
    <property type="match status" value="1"/>
</dbReference>
<comment type="catalytic activity">
    <reaction evidence="12">
        <text>Couples ATP hydrolysis with the unwinding of duplex DNA by translocating in the 3'-5' direction.</text>
        <dbReference type="EC" id="5.6.2.4"/>
    </reaction>
</comment>
<dbReference type="GO" id="GO:0003677">
    <property type="term" value="F:DNA binding"/>
    <property type="evidence" value="ECO:0007669"/>
    <property type="project" value="UniProtKB-UniRule"/>
</dbReference>
<keyword evidence="9 12" id="KW-0238">DNA-binding</keyword>
<dbReference type="SUPFAM" id="SSF52540">
    <property type="entry name" value="P-loop containing nucleoside triphosphate hydrolases"/>
    <property type="match status" value="1"/>
</dbReference>
<comment type="cofactor">
    <cofactor evidence="12">
        <name>Zn(2+)</name>
        <dbReference type="ChEBI" id="CHEBI:29105"/>
    </cofactor>
    <text evidence="12">Binds 2 zinc ions per subunit.</text>
</comment>
<evidence type="ECO:0000256" key="5">
    <source>
        <dbReference type="ARBA" id="ARBA00022801"/>
    </source>
</evidence>
<dbReference type="FunFam" id="3.40.1440.60:FF:000001">
    <property type="entry name" value="Primosomal protein N"/>
    <property type="match status" value="1"/>
</dbReference>
<dbReference type="SMART" id="SM00490">
    <property type="entry name" value="HELICc"/>
    <property type="match status" value="1"/>
</dbReference>
<comment type="subunit">
    <text evidence="12">Component of the replication restart primosome.</text>
</comment>
<evidence type="ECO:0000256" key="12">
    <source>
        <dbReference type="HAMAP-Rule" id="MF_00983"/>
    </source>
</evidence>
<dbReference type="InterPro" id="IPR040498">
    <property type="entry name" value="PriA_CRR"/>
</dbReference>
<reference evidence="16" key="1">
    <citation type="submission" date="2015-12" db="EMBL/GenBank/DDBJ databases">
        <authorList>
            <person name="Lodha T.D."/>
            <person name="Chintalapati S."/>
            <person name="Chintalapati V.R."/>
            <person name="Sravanthi T."/>
        </authorList>
    </citation>
    <scope>NUCLEOTIDE SEQUENCE [LARGE SCALE GENOMIC DNA]</scope>
    <source>
        <strain evidence="16">JC133</strain>
    </source>
</reference>
<dbReference type="EC" id="5.6.2.4" evidence="12"/>
<dbReference type="CDD" id="cd17929">
    <property type="entry name" value="DEXHc_priA"/>
    <property type="match status" value="1"/>
</dbReference>
<keyword evidence="6 12" id="KW-0347">Helicase</keyword>
<dbReference type="Pfam" id="PF18319">
    <property type="entry name" value="Zn_ribbon_PriA"/>
    <property type="match status" value="1"/>
</dbReference>
<feature type="binding site" evidence="12">
    <location>
        <position position="368"/>
    </location>
    <ligand>
        <name>Zn(2+)</name>
        <dbReference type="ChEBI" id="CHEBI:29105"/>
        <label>1</label>
    </ligand>
</feature>
<dbReference type="PANTHER" id="PTHR30580:SF0">
    <property type="entry name" value="PRIMOSOMAL PROTEIN N"/>
    <property type="match status" value="1"/>
</dbReference>
<dbReference type="PROSITE" id="PS51192">
    <property type="entry name" value="HELICASE_ATP_BIND_1"/>
    <property type="match status" value="1"/>
</dbReference>
<keyword evidence="1 12" id="KW-0639">Primosome</keyword>
<keyword evidence="5 12" id="KW-0378">Hydrolase</keyword>
<keyword evidence="2 12" id="KW-0235">DNA replication</keyword>
<feature type="binding site" evidence="12">
    <location>
        <position position="371"/>
    </location>
    <ligand>
        <name>Zn(2+)</name>
        <dbReference type="ChEBI" id="CHEBI:29105"/>
        <label>1</label>
    </ligand>
</feature>
<dbReference type="InterPro" id="IPR041222">
    <property type="entry name" value="PriA_3primeBD"/>
</dbReference>
<dbReference type="FunFam" id="3.40.50.300:FF:000489">
    <property type="entry name" value="Primosome assembly protein PriA"/>
    <property type="match status" value="1"/>
</dbReference>
<keyword evidence="8 12" id="KW-0067">ATP-binding</keyword>
<evidence type="ECO:0000256" key="2">
    <source>
        <dbReference type="ARBA" id="ARBA00022705"/>
    </source>
</evidence>
<evidence type="ECO:0000256" key="11">
    <source>
        <dbReference type="ARBA" id="ARBA00048988"/>
    </source>
</evidence>
<gene>
    <name evidence="12" type="primary">priA</name>
    <name evidence="15" type="ORF">AU468_07660</name>
</gene>
<dbReference type="Gene3D" id="3.40.50.300">
    <property type="entry name" value="P-loop containing nucleotide triphosphate hydrolases"/>
    <property type="match status" value="2"/>
</dbReference>
<protein>
    <recommendedName>
        <fullName evidence="12">Replication restart protein PriA</fullName>
    </recommendedName>
    <alternativeName>
        <fullName evidence="12">ATP-dependent DNA helicase PriA</fullName>
        <ecNumber evidence="12">5.6.2.4</ecNumber>
    </alternativeName>
    <alternativeName>
        <fullName evidence="12">DNA 3'-5' helicase PriA</fullName>
    </alternativeName>
</protein>
<dbReference type="PANTHER" id="PTHR30580">
    <property type="entry name" value="PRIMOSOMAL PROTEIN N"/>
    <property type="match status" value="1"/>
</dbReference>
<dbReference type="Pfam" id="PF18074">
    <property type="entry name" value="PriA_C"/>
    <property type="match status" value="1"/>
</dbReference>
<dbReference type="CDD" id="cd18804">
    <property type="entry name" value="SF2_C_priA"/>
    <property type="match status" value="1"/>
</dbReference>
<sequence>MILDVAVPVPVDRLFSYLPPREGPVPDQGCRVMVPFGRRTVTGVVVAAREVRQDDPGETVPEKGLKEILRVLDAEPLFGESWLEMARWVSRMYLTTLGETLATMLPGAKKAKDLPLAGGDEPALAPRELELSPEQIQAIETISRPLSPGEESWHYLYGITGSGKTEVFLQLAERALAAGRGVIYLVPEIALTHQLFDHISRRFGAVAAMLHSGLTPARRLGEWRRIQRGEARLVVGARSAVFAPLERVGLIIIDEEHEGSYKAGNAPRYHARQVALWRSVQDGAACVMGSATPSVEAWHLMQTGRLGRLVLSRRLAGGALPSIRTINIRGASGLISPPLKEALIETHRQGGQSILFLNRRGFAAAFQCRSCGDQAECPRCSVPMTYHKGQSRLVCHYCGHRCHPEQVCSRCGSLDVGYTVFGTERIEEDLSRELPGLSLARVDADTTRPKGYLQDVLERFARGEIDLLLGTQMVAKGLNFPGVRTVGIIMADTGLNLPDFRAAERTFALIVQVAGRAGRFRDDGQVLVQTLRPEHDAIGRAAAMEVEEFYRQELETRRALLFPPFSRLIRLVVRSSRRDAAEEASEALGRMARSAAGTLPGDRAVDVLGPAPAALERIKNNWRYQIILRGAGLGELHRVCRPLVAESGKMRQVHLEVDVDPVNLL</sequence>
<evidence type="ECO:0000313" key="16">
    <source>
        <dbReference type="Proteomes" id="UP000237350"/>
    </source>
</evidence>
<dbReference type="GO" id="GO:0005524">
    <property type="term" value="F:ATP binding"/>
    <property type="evidence" value="ECO:0007669"/>
    <property type="project" value="UniProtKB-UniRule"/>
</dbReference>
<keyword evidence="4 12" id="KW-0547">Nucleotide-binding</keyword>
<dbReference type="GO" id="GO:0043138">
    <property type="term" value="F:3'-5' DNA helicase activity"/>
    <property type="evidence" value="ECO:0007669"/>
    <property type="project" value="UniProtKB-EC"/>
</dbReference>
<dbReference type="GO" id="GO:0006270">
    <property type="term" value="P:DNA replication initiation"/>
    <property type="evidence" value="ECO:0007669"/>
    <property type="project" value="TreeGrafter"/>
</dbReference>
<feature type="binding site" evidence="12">
    <location>
        <position position="411"/>
    </location>
    <ligand>
        <name>Zn(2+)</name>
        <dbReference type="ChEBI" id="CHEBI:29105"/>
        <label>1</label>
    </ligand>
</feature>
<evidence type="ECO:0000256" key="1">
    <source>
        <dbReference type="ARBA" id="ARBA00022515"/>
    </source>
</evidence>
<dbReference type="GO" id="GO:0006310">
    <property type="term" value="P:DNA recombination"/>
    <property type="evidence" value="ECO:0007669"/>
    <property type="project" value="InterPro"/>
</dbReference>
<proteinExistence type="inferred from homology"/>
<dbReference type="Pfam" id="PF00271">
    <property type="entry name" value="Helicase_C"/>
    <property type="match status" value="1"/>
</dbReference>
<feature type="binding site" evidence="12">
    <location>
        <position position="395"/>
    </location>
    <ligand>
        <name>Zn(2+)</name>
        <dbReference type="ChEBI" id="CHEBI:29105"/>
        <label>2</label>
    </ligand>
</feature>
<name>A0A2S4JQL6_9SPIO</name>
<dbReference type="InterPro" id="IPR014001">
    <property type="entry name" value="Helicase_ATP-bd"/>
</dbReference>
<dbReference type="InterPro" id="IPR042115">
    <property type="entry name" value="PriA_3primeBD_sf"/>
</dbReference>
<dbReference type="PROSITE" id="PS51194">
    <property type="entry name" value="HELICASE_CTER"/>
    <property type="match status" value="1"/>
</dbReference>
<dbReference type="Gene3D" id="3.40.1440.60">
    <property type="entry name" value="PriA, 3(prime) DNA-binding domain"/>
    <property type="match status" value="1"/>
</dbReference>
<evidence type="ECO:0000259" key="14">
    <source>
        <dbReference type="PROSITE" id="PS51194"/>
    </source>
</evidence>
<dbReference type="GO" id="GO:0016887">
    <property type="term" value="F:ATP hydrolysis activity"/>
    <property type="evidence" value="ECO:0007669"/>
    <property type="project" value="RHEA"/>
</dbReference>